<keyword evidence="3" id="KW-0597">Phosphoprotein</keyword>
<dbReference type="SUPFAM" id="SSF51045">
    <property type="entry name" value="WW domain"/>
    <property type="match status" value="2"/>
</dbReference>
<dbReference type="SMART" id="SM00456">
    <property type="entry name" value="WW"/>
    <property type="match status" value="2"/>
</dbReference>
<evidence type="ECO:0000259" key="5">
    <source>
        <dbReference type="PROSITE" id="PS50020"/>
    </source>
</evidence>
<dbReference type="AlphaFoldDB" id="A0A2T3B9D9"/>
<feature type="domain" description="WW" evidence="5">
    <location>
        <begin position="31"/>
        <end position="64"/>
    </location>
</feature>
<dbReference type="Proteomes" id="UP000241818">
    <property type="component" value="Unassembled WGS sequence"/>
</dbReference>
<dbReference type="Gene3D" id="2.20.70.10">
    <property type="match status" value="2"/>
</dbReference>
<dbReference type="Pfam" id="PF00397">
    <property type="entry name" value="WW"/>
    <property type="match status" value="1"/>
</dbReference>
<dbReference type="InterPro" id="IPR036020">
    <property type="entry name" value="WW_dom_sf"/>
</dbReference>
<reference evidence="6 7" key="1">
    <citation type="journal article" date="2018" name="New Phytol.">
        <title>Comparative genomics and transcriptomics depict ericoid mycorrhizal fungi as versatile saprotrophs and plant mutualists.</title>
        <authorList>
            <person name="Martino E."/>
            <person name="Morin E."/>
            <person name="Grelet G.A."/>
            <person name="Kuo A."/>
            <person name="Kohler A."/>
            <person name="Daghino S."/>
            <person name="Barry K.W."/>
            <person name="Cichocki N."/>
            <person name="Clum A."/>
            <person name="Dockter R.B."/>
            <person name="Hainaut M."/>
            <person name="Kuo R.C."/>
            <person name="LaButti K."/>
            <person name="Lindahl B.D."/>
            <person name="Lindquist E.A."/>
            <person name="Lipzen A."/>
            <person name="Khouja H.R."/>
            <person name="Magnuson J."/>
            <person name="Murat C."/>
            <person name="Ohm R.A."/>
            <person name="Singer S.W."/>
            <person name="Spatafora J.W."/>
            <person name="Wang M."/>
            <person name="Veneault-Fourrey C."/>
            <person name="Henrissat B."/>
            <person name="Grigoriev I.V."/>
            <person name="Martin F.M."/>
            <person name="Perotto S."/>
        </authorList>
    </citation>
    <scope>NUCLEOTIDE SEQUENCE [LARGE SCALE GENOMIC DNA]</scope>
    <source>
        <strain evidence="6 7">ATCC 22711</strain>
    </source>
</reference>
<dbReference type="OrthoDB" id="3558811at2759"/>
<dbReference type="GO" id="GO:0005737">
    <property type="term" value="C:cytoplasm"/>
    <property type="evidence" value="ECO:0007669"/>
    <property type="project" value="UniProtKB-SubCell"/>
</dbReference>
<dbReference type="CDD" id="cd00201">
    <property type="entry name" value="WW"/>
    <property type="match status" value="1"/>
</dbReference>
<evidence type="ECO:0000313" key="6">
    <source>
        <dbReference type="EMBL" id="PSS23490.1"/>
    </source>
</evidence>
<accession>A0A2T3B9D9</accession>
<dbReference type="STRING" id="857342.A0A2T3B9D9"/>
<evidence type="ECO:0000256" key="1">
    <source>
        <dbReference type="ARBA" id="ARBA00004496"/>
    </source>
</evidence>
<evidence type="ECO:0000313" key="7">
    <source>
        <dbReference type="Proteomes" id="UP000241818"/>
    </source>
</evidence>
<dbReference type="InParanoid" id="A0A2T3B9D9"/>
<keyword evidence="2" id="KW-0963">Cytoplasm</keyword>
<dbReference type="PROSITE" id="PS50020">
    <property type="entry name" value="WW_DOMAIN_2"/>
    <property type="match status" value="2"/>
</dbReference>
<dbReference type="InterPro" id="IPR001202">
    <property type="entry name" value="WW_dom"/>
</dbReference>
<dbReference type="InterPro" id="IPR051105">
    <property type="entry name" value="WWC/KIBRA_Hippo_Reg"/>
</dbReference>
<keyword evidence="7" id="KW-1185">Reference proteome</keyword>
<name>A0A2T3B9D9_AMORE</name>
<evidence type="ECO:0000256" key="3">
    <source>
        <dbReference type="ARBA" id="ARBA00022553"/>
    </source>
</evidence>
<dbReference type="GeneID" id="36573464"/>
<sequence>MATDTNTTVPQPPSGTEEPPRITDFSFTSTEPLPANYTRELDPSGRPFYRNKDDNSVSWYHPAATPPAQDPQLPKHIERCVDVRGRSYYINHETKTTSWLNPLKIDEYRARENPSVLDHTEDGRMLYWVNYKTDTVTVPQDLAELRAKHPWIPEKRGDPIGM</sequence>
<evidence type="ECO:0000256" key="2">
    <source>
        <dbReference type="ARBA" id="ARBA00022490"/>
    </source>
</evidence>
<feature type="domain" description="WW" evidence="5">
    <location>
        <begin position="71"/>
        <end position="104"/>
    </location>
</feature>
<dbReference type="PANTHER" id="PTHR14791:SF29">
    <property type="entry name" value="PROTEIN KIBRA"/>
    <property type="match status" value="1"/>
</dbReference>
<evidence type="ECO:0000256" key="4">
    <source>
        <dbReference type="SAM" id="MobiDB-lite"/>
    </source>
</evidence>
<feature type="region of interest" description="Disordered" evidence="4">
    <location>
        <begin position="1"/>
        <end position="74"/>
    </location>
</feature>
<gene>
    <name evidence="6" type="ORF">M430DRAFT_26382</name>
</gene>
<comment type="subcellular location">
    <subcellularLocation>
        <location evidence="1">Cytoplasm</location>
    </subcellularLocation>
</comment>
<dbReference type="PANTHER" id="PTHR14791">
    <property type="entry name" value="BOMB/KIRA PROTEINS"/>
    <property type="match status" value="1"/>
</dbReference>
<protein>
    <recommendedName>
        <fullName evidence="5">WW domain-containing protein</fullName>
    </recommendedName>
</protein>
<dbReference type="EMBL" id="KZ679008">
    <property type="protein sequence ID" value="PSS23490.1"/>
    <property type="molecule type" value="Genomic_DNA"/>
</dbReference>
<dbReference type="RefSeq" id="XP_024723536.1">
    <property type="nucleotide sequence ID" value="XM_024865383.1"/>
</dbReference>
<proteinExistence type="predicted"/>
<organism evidence="6 7">
    <name type="scientific">Amorphotheca resinae ATCC 22711</name>
    <dbReference type="NCBI Taxonomy" id="857342"/>
    <lineage>
        <taxon>Eukaryota</taxon>
        <taxon>Fungi</taxon>
        <taxon>Dikarya</taxon>
        <taxon>Ascomycota</taxon>
        <taxon>Pezizomycotina</taxon>
        <taxon>Leotiomycetes</taxon>
        <taxon>Helotiales</taxon>
        <taxon>Amorphothecaceae</taxon>
        <taxon>Amorphotheca</taxon>
    </lineage>
</organism>